<gene>
    <name evidence="2" type="ORF">SAMN04487859_10520</name>
</gene>
<evidence type="ECO:0000313" key="3">
    <source>
        <dbReference type="Proteomes" id="UP000198599"/>
    </source>
</evidence>
<proteinExistence type="predicted"/>
<organism evidence="2 3">
    <name type="scientific">Roseovarius lutimaris</name>
    <dbReference type="NCBI Taxonomy" id="1005928"/>
    <lineage>
        <taxon>Bacteria</taxon>
        <taxon>Pseudomonadati</taxon>
        <taxon>Pseudomonadota</taxon>
        <taxon>Alphaproteobacteria</taxon>
        <taxon>Rhodobacterales</taxon>
        <taxon>Roseobacteraceae</taxon>
        <taxon>Roseovarius</taxon>
    </lineage>
</organism>
<dbReference type="OrthoDB" id="9882217at2"/>
<feature type="signal peptide" evidence="1">
    <location>
        <begin position="1"/>
        <end position="24"/>
    </location>
</feature>
<name>A0A1I5A302_9RHOB</name>
<reference evidence="3" key="1">
    <citation type="submission" date="2016-10" db="EMBL/GenBank/DDBJ databases">
        <authorList>
            <person name="Varghese N."/>
            <person name="Submissions S."/>
        </authorList>
    </citation>
    <scope>NUCLEOTIDE SEQUENCE [LARGE SCALE GENOMIC DNA]</scope>
    <source>
        <strain evidence="3">DSM 28463</strain>
    </source>
</reference>
<accession>A0A1I5A302</accession>
<evidence type="ECO:0000313" key="2">
    <source>
        <dbReference type="EMBL" id="SFN56881.1"/>
    </source>
</evidence>
<dbReference type="RefSeq" id="WP_092835576.1">
    <property type="nucleotide sequence ID" value="NZ_FOVP01000005.1"/>
</dbReference>
<sequence>MGKSLDRAMIPVLCFLASTFPVLSQPTHSSDGQPLFGIMDVAEFGPFDIPAELPRRPNNWRKFNLKYYEYQTYYVHQQDNFYKVYPIFRIGVRQKYSKSGKGFAVPIIMRIDSRRIKPKQWGTNDIGLMRSRRITLGNDYPVSGRVHAKRNRSSIVKMAKEVLEKTVCSGGTVTEDHSDGSFATSYNGKTRNYQGIKISAGWLIKYRCSRWRAR</sequence>
<dbReference type="EMBL" id="FOVP01000005">
    <property type="protein sequence ID" value="SFN56881.1"/>
    <property type="molecule type" value="Genomic_DNA"/>
</dbReference>
<keyword evidence="1" id="KW-0732">Signal</keyword>
<dbReference type="Proteomes" id="UP000198599">
    <property type="component" value="Unassembled WGS sequence"/>
</dbReference>
<dbReference type="AlphaFoldDB" id="A0A1I5A302"/>
<evidence type="ECO:0000256" key="1">
    <source>
        <dbReference type="SAM" id="SignalP"/>
    </source>
</evidence>
<feature type="chain" id="PRO_5011682042" evidence="1">
    <location>
        <begin position="25"/>
        <end position="214"/>
    </location>
</feature>
<keyword evidence="3" id="KW-1185">Reference proteome</keyword>
<protein>
    <submittedName>
        <fullName evidence="2">Uncharacterized protein</fullName>
    </submittedName>
</protein>